<reference evidence="2" key="1">
    <citation type="journal article" date="2023" name="Proc. Natl. Acad. Sci. U.S.A.">
        <title>Genomic and structural basis for evolution of tropane alkaloid biosynthesis.</title>
        <authorList>
            <person name="Wanga Y.-J."/>
            <person name="Taina T."/>
            <person name="Yua J.-Y."/>
            <person name="Lia J."/>
            <person name="Xua B."/>
            <person name="Chenc J."/>
            <person name="D'Auriad J.C."/>
            <person name="Huanga J.-P."/>
            <person name="Huanga S.-X."/>
        </authorList>
    </citation>
    <scope>NUCLEOTIDE SEQUENCE [LARGE SCALE GENOMIC DNA]</scope>
    <source>
        <strain evidence="2">cv. KIB-2019</strain>
    </source>
</reference>
<comment type="caution">
    <text evidence="1">The sequence shown here is derived from an EMBL/GenBank/DDBJ whole genome shotgun (WGS) entry which is preliminary data.</text>
</comment>
<organism evidence="1 2">
    <name type="scientific">Anisodus acutangulus</name>
    <dbReference type="NCBI Taxonomy" id="402998"/>
    <lineage>
        <taxon>Eukaryota</taxon>
        <taxon>Viridiplantae</taxon>
        <taxon>Streptophyta</taxon>
        <taxon>Embryophyta</taxon>
        <taxon>Tracheophyta</taxon>
        <taxon>Spermatophyta</taxon>
        <taxon>Magnoliopsida</taxon>
        <taxon>eudicotyledons</taxon>
        <taxon>Gunneridae</taxon>
        <taxon>Pentapetalae</taxon>
        <taxon>asterids</taxon>
        <taxon>lamiids</taxon>
        <taxon>Solanales</taxon>
        <taxon>Solanaceae</taxon>
        <taxon>Solanoideae</taxon>
        <taxon>Hyoscyameae</taxon>
        <taxon>Anisodus</taxon>
    </lineage>
</organism>
<dbReference type="EMBL" id="JAJAGQ010000003">
    <property type="protein sequence ID" value="KAJ8566949.1"/>
    <property type="molecule type" value="Genomic_DNA"/>
</dbReference>
<keyword evidence="2" id="KW-1185">Reference proteome</keyword>
<gene>
    <name evidence="1" type="ORF">K7X08_019157</name>
</gene>
<dbReference type="Proteomes" id="UP001152561">
    <property type="component" value="Unassembled WGS sequence"/>
</dbReference>
<proteinExistence type="predicted"/>
<dbReference type="AlphaFoldDB" id="A0A9Q1MVA3"/>
<sequence length="85" mass="9688">MFRQLMPCLNAFEATILQFLEFRFAQQLVTFFADGSIAFFSSSTCLLLPHSFWRVEFPLGQSYTGTRTGYASAPFKILKKSIMMG</sequence>
<evidence type="ECO:0000313" key="1">
    <source>
        <dbReference type="EMBL" id="KAJ8566949.1"/>
    </source>
</evidence>
<accession>A0A9Q1MVA3</accession>
<name>A0A9Q1MVA3_9SOLA</name>
<protein>
    <submittedName>
        <fullName evidence="1">Uncharacterized protein</fullName>
    </submittedName>
</protein>
<evidence type="ECO:0000313" key="2">
    <source>
        <dbReference type="Proteomes" id="UP001152561"/>
    </source>
</evidence>